<dbReference type="PROSITE" id="PS50297">
    <property type="entry name" value="ANK_REP_REGION"/>
    <property type="match status" value="6"/>
</dbReference>
<gene>
    <name evidence="19" type="ORF">P4O66_012316</name>
</gene>
<dbReference type="GO" id="GO:0043065">
    <property type="term" value="P:positive regulation of apoptotic process"/>
    <property type="evidence" value="ECO:0007669"/>
    <property type="project" value="TreeGrafter"/>
</dbReference>
<sequence length="1608" mass="177619">GQFAVVRKCRKKGTGLEYAAKFIKKRRSKSSRRGVTKEDIEREVSILREIQHPNVITLHDVFENKSEVILILELRNRNRSCHDYLFLHLGDRWLSLPIISTDLPVRSCTTSCFEINTGQAPVSPGPEALIGAPPAPLSTSGRNGASPIVPSTSSCEAISPRLRAPIRHHSGTHFLDLRLELHHRGWSPARNPRASSWLSRFHAGHVPCGLAVEPQPRTVAGGELFDFLAEKESLSEEEATEFLKQILDGVNYLHSKQIAHFDLKPENIMLLNRSVPHPRIKLIDFGLAHKIDFSNDFKNIFGTPEFVAPEVVNYEPLGLEADMWSVGVITYILLSGASPFLGENKQETLANVSAVDYEFDEEYFSNTSALAKDFIIRLLVKDPKKRMTIQDSLQHPWIKPKDTQQELSRKESAVNMEKFKKFAARRKWKQSVRLISLCNRLSRSFLSRSNISVARSDDTLDEEDSFVMKAIIHAINDDNVPGLKHLLGSLTSYDINQPNKHGTPPLLISAGCGNVQIIDVLMKKGAEIQALDKSGANAIYYAARNGHVQTLKFLHEKKCPLDIQDKSGETALHVAARYGNVDVVQYLCSIRANPNLTDREQEVPLHCAAWHGYSAVARVLCEAGCNVNARNREGESPLLTASARGFRDIAECLLEHGADMDSTDKDGHIALHLAVRRCQIEVVKCLLSHHCYVDHQDRHGNTPLHIACKDGNLPLFGRTPLHVAACNGGLEVVRRLCVAGANTEAIANDGKTAEDLATAEQQDHVTLLLAKLKKDNHKGSYVQQLRLTQTAQPRIKLKLFGHSGAGKSTLLESLKCGILRSFFRRRRPRLTNPVRHPASPASSKPAGTARGAGPSAVCPMQASAGLDRHAIKWCTFVVVVNSATHSGHGRGDCVGRVSASISNLYPGCENVSVRSRSMMFEPSLTKGMLEVFTPAHNSLSVADDTATKAIDIQTANVNGVGDFSVWEFSGNPVYYCTYDYFAANDSTAIHLVLFSLEEPYETQLSHVTFWLNCLKALTLPDDNIVFGGKIRNPLRVVLVATHADIANLPRSFGGEFGYDKERALLKEVRTRVLQDLASSFLVLLRRFGNDLQIADKLFIMDAGASTSRDMKLLRSLLSELRNSVISSCRPMTQLAEKLLATLPSWRRTTGPNQLMSWQQFVADVQEQINPLASEEDLRELALQLHSMGEINIMQSETVQDVVLLDPRWLCSNVLGKLLSIETPKAIHHYRGRYRQEELQTLVSEGDVDELLQILDAMDVCARDLANPGMVDIPALIRTGGLQRSWSDEEVEDTLLYGGVRIVPAEHLTPFPCGLFHKLQVNLCRWSRQQRPEAEADDARLWNGGARVGLGNADALVLLVNHGQGVEVQLRGPESERARCYALLDTLCGMAEGLLAATLPGLLTARHYLSPQQLREHHGPIMLYQPRDFFRTQARGESALANTMGGYRESFSSIVALGCAQTYKRGSLGRDVPASEIGYLARRKLCRLLDPPDALGKDWCLLAMNLGLSELAAKYSTGTNGTPPLDPFSVPSPTAALLQEWSQRSDATVGVLVAKLRELGRRDAADFLLKAAPVFRVNAESVGTPPERYGPVCNGGATSYNSISSVISR</sequence>
<accession>A0AAD8Z3P0</accession>
<feature type="repeat" description="ANK" evidence="14">
    <location>
        <begin position="501"/>
        <end position="533"/>
    </location>
</feature>
<dbReference type="Pfam" id="PF12796">
    <property type="entry name" value="Ank_2"/>
    <property type="match status" value="3"/>
</dbReference>
<dbReference type="SMART" id="SM00248">
    <property type="entry name" value="ANK"/>
    <property type="match status" value="8"/>
</dbReference>
<dbReference type="PROSITE" id="PS00108">
    <property type="entry name" value="PROTEIN_KINASE_ST"/>
    <property type="match status" value="1"/>
</dbReference>
<dbReference type="InterPro" id="IPR002110">
    <property type="entry name" value="Ankyrin_rpt"/>
</dbReference>
<dbReference type="Pfam" id="PF00069">
    <property type="entry name" value="Pkinase"/>
    <property type="match status" value="2"/>
</dbReference>
<comment type="catalytic activity">
    <reaction evidence="12">
        <text>L-seryl-[protein] + ATP = O-phospho-L-seryl-[protein] + ADP + H(+)</text>
        <dbReference type="Rhea" id="RHEA:17989"/>
        <dbReference type="Rhea" id="RHEA-COMP:9863"/>
        <dbReference type="Rhea" id="RHEA-COMP:11604"/>
        <dbReference type="ChEBI" id="CHEBI:15378"/>
        <dbReference type="ChEBI" id="CHEBI:29999"/>
        <dbReference type="ChEBI" id="CHEBI:30616"/>
        <dbReference type="ChEBI" id="CHEBI:83421"/>
        <dbReference type="ChEBI" id="CHEBI:456216"/>
        <dbReference type="EC" id="2.7.11.1"/>
    </reaction>
</comment>
<keyword evidence="7" id="KW-0677">Repeat</keyword>
<dbReference type="Pfam" id="PF00531">
    <property type="entry name" value="Death"/>
    <property type="match status" value="1"/>
</dbReference>
<dbReference type="SUPFAM" id="SSF56112">
    <property type="entry name" value="Protein kinase-like (PK-like)"/>
    <property type="match status" value="2"/>
</dbReference>
<dbReference type="PRINTS" id="PR01415">
    <property type="entry name" value="ANKYRIN"/>
</dbReference>
<keyword evidence="6" id="KW-0053">Apoptosis</keyword>
<dbReference type="InterPro" id="IPR000719">
    <property type="entry name" value="Prot_kinase_dom"/>
</dbReference>
<dbReference type="FunFam" id="1.10.510.10:FF:000250">
    <property type="entry name" value="Death-associated protein kinase 3"/>
    <property type="match status" value="1"/>
</dbReference>
<keyword evidence="20" id="KW-1185">Reference proteome</keyword>
<evidence type="ECO:0000256" key="6">
    <source>
        <dbReference type="ARBA" id="ARBA00022703"/>
    </source>
</evidence>
<comment type="cofactor">
    <cofactor evidence="1">
        <name>Mg(2+)</name>
        <dbReference type="ChEBI" id="CHEBI:18420"/>
    </cofactor>
</comment>
<dbReference type="SMART" id="SM00005">
    <property type="entry name" value="DEATH"/>
    <property type="match status" value="1"/>
</dbReference>
<dbReference type="GO" id="GO:0071345">
    <property type="term" value="P:cellular response to cytokine stimulus"/>
    <property type="evidence" value="ECO:0007669"/>
    <property type="project" value="UniProtKB-ARBA"/>
</dbReference>
<dbReference type="PROSITE" id="PS51424">
    <property type="entry name" value="ROC"/>
    <property type="match status" value="1"/>
</dbReference>
<evidence type="ECO:0000256" key="12">
    <source>
        <dbReference type="ARBA" id="ARBA00048679"/>
    </source>
</evidence>
<dbReference type="EC" id="2.7.11.1" evidence="2"/>
<evidence type="ECO:0000256" key="14">
    <source>
        <dbReference type="PROSITE-ProRule" id="PRU00023"/>
    </source>
</evidence>
<dbReference type="SMART" id="SM00220">
    <property type="entry name" value="S_TKc"/>
    <property type="match status" value="1"/>
</dbReference>
<dbReference type="GO" id="GO:0004674">
    <property type="term" value="F:protein serine/threonine kinase activity"/>
    <property type="evidence" value="ECO:0007669"/>
    <property type="project" value="UniProtKB-KW"/>
</dbReference>
<dbReference type="InterPro" id="IPR020859">
    <property type="entry name" value="ROC"/>
</dbReference>
<dbReference type="InterPro" id="IPR027417">
    <property type="entry name" value="P-loop_NTPase"/>
</dbReference>
<dbReference type="CDD" id="cd08782">
    <property type="entry name" value="Death_DAPK1"/>
    <property type="match status" value="1"/>
</dbReference>
<evidence type="ECO:0000313" key="19">
    <source>
        <dbReference type="EMBL" id="KAK1792357.1"/>
    </source>
</evidence>
<evidence type="ECO:0000256" key="5">
    <source>
        <dbReference type="ARBA" id="ARBA00022679"/>
    </source>
</evidence>
<feature type="repeat" description="ANK" evidence="14">
    <location>
        <begin position="567"/>
        <end position="599"/>
    </location>
</feature>
<feature type="region of interest" description="Disordered" evidence="15">
    <location>
        <begin position="829"/>
        <end position="854"/>
    </location>
</feature>
<dbReference type="InterPro" id="IPR000488">
    <property type="entry name" value="Death_dom"/>
</dbReference>
<feature type="repeat" description="ANK" evidence="14">
    <location>
        <begin position="534"/>
        <end position="566"/>
    </location>
</feature>
<dbReference type="SUPFAM" id="SSF52540">
    <property type="entry name" value="P-loop containing nucleoside triphosphate hydrolases"/>
    <property type="match status" value="1"/>
</dbReference>
<comment type="catalytic activity">
    <reaction evidence="11">
        <text>L-threonyl-[protein] + ATP = O-phospho-L-threonyl-[protein] + ADP + H(+)</text>
        <dbReference type="Rhea" id="RHEA:46608"/>
        <dbReference type="Rhea" id="RHEA-COMP:11060"/>
        <dbReference type="Rhea" id="RHEA-COMP:11605"/>
        <dbReference type="ChEBI" id="CHEBI:15378"/>
        <dbReference type="ChEBI" id="CHEBI:30013"/>
        <dbReference type="ChEBI" id="CHEBI:30616"/>
        <dbReference type="ChEBI" id="CHEBI:61977"/>
        <dbReference type="ChEBI" id="CHEBI:456216"/>
        <dbReference type="EC" id="2.7.11.1"/>
    </reaction>
</comment>
<dbReference type="PANTHER" id="PTHR24342:SF17">
    <property type="entry name" value="DEATH-ASSOCIATED PROTEIN KINASE 1"/>
    <property type="match status" value="1"/>
</dbReference>
<proteinExistence type="inferred from homology"/>
<evidence type="ECO:0000256" key="2">
    <source>
        <dbReference type="ARBA" id="ARBA00012513"/>
    </source>
</evidence>
<evidence type="ECO:0000259" key="18">
    <source>
        <dbReference type="PROSITE" id="PS51424"/>
    </source>
</evidence>
<reference evidence="19" key="1">
    <citation type="submission" date="2023-03" db="EMBL/GenBank/DDBJ databases">
        <title>Electrophorus voltai genome.</title>
        <authorList>
            <person name="Bian C."/>
        </authorList>
    </citation>
    <scope>NUCLEOTIDE SEQUENCE</scope>
    <source>
        <strain evidence="19">CB-2022</strain>
        <tissue evidence="19">Muscle</tissue>
    </source>
</reference>
<dbReference type="GO" id="GO:0005737">
    <property type="term" value="C:cytoplasm"/>
    <property type="evidence" value="ECO:0007669"/>
    <property type="project" value="TreeGrafter"/>
</dbReference>
<evidence type="ECO:0000256" key="4">
    <source>
        <dbReference type="ARBA" id="ARBA00022553"/>
    </source>
</evidence>
<keyword evidence="14" id="KW-0040">ANK repeat</keyword>
<organism evidence="19 20">
    <name type="scientific">Electrophorus voltai</name>
    <dbReference type="NCBI Taxonomy" id="2609070"/>
    <lineage>
        <taxon>Eukaryota</taxon>
        <taxon>Metazoa</taxon>
        <taxon>Chordata</taxon>
        <taxon>Craniata</taxon>
        <taxon>Vertebrata</taxon>
        <taxon>Euteleostomi</taxon>
        <taxon>Actinopterygii</taxon>
        <taxon>Neopterygii</taxon>
        <taxon>Teleostei</taxon>
        <taxon>Ostariophysi</taxon>
        <taxon>Gymnotiformes</taxon>
        <taxon>Gymnotoidei</taxon>
        <taxon>Gymnotidae</taxon>
        <taxon>Electrophorus</taxon>
    </lineage>
</organism>
<keyword evidence="4" id="KW-0597">Phosphoprotein</keyword>
<keyword evidence="9" id="KW-0418">Kinase</keyword>
<feature type="domain" description="Protein kinase" evidence="16">
    <location>
        <begin position="1"/>
        <end position="398"/>
    </location>
</feature>
<dbReference type="PROSITE" id="PS50017">
    <property type="entry name" value="DEATH_DOMAIN"/>
    <property type="match status" value="1"/>
</dbReference>
<dbReference type="SUPFAM" id="SSF48403">
    <property type="entry name" value="Ankyrin repeat"/>
    <property type="match status" value="1"/>
</dbReference>
<dbReference type="EMBL" id="JAROKS010000019">
    <property type="protein sequence ID" value="KAK1792357.1"/>
    <property type="molecule type" value="Genomic_DNA"/>
</dbReference>
<feature type="non-terminal residue" evidence="19">
    <location>
        <position position="1"/>
    </location>
</feature>
<comment type="similarity">
    <text evidence="13">Belongs to the protein kinase superfamily. CAMK Ser/Thr protein kinase family. DAP kinase subfamily.</text>
</comment>
<dbReference type="Gene3D" id="3.30.200.20">
    <property type="entry name" value="Phosphorylase Kinase, domain 1"/>
    <property type="match status" value="1"/>
</dbReference>
<feature type="repeat" description="ANK" evidence="14">
    <location>
        <begin position="600"/>
        <end position="632"/>
    </location>
</feature>
<dbReference type="GO" id="GO:0005525">
    <property type="term" value="F:GTP binding"/>
    <property type="evidence" value="ECO:0007669"/>
    <property type="project" value="UniProtKB-KW"/>
</dbReference>
<protein>
    <recommendedName>
        <fullName evidence="2">non-specific serine/threonine protein kinase</fullName>
        <ecNumber evidence="2">2.7.11.1</ecNumber>
    </recommendedName>
</protein>
<dbReference type="FunFam" id="3.30.200.20:FF:000110">
    <property type="entry name" value="Death-associated kinase 3, isoform CRA_a"/>
    <property type="match status" value="1"/>
</dbReference>
<evidence type="ECO:0000259" key="16">
    <source>
        <dbReference type="PROSITE" id="PS50011"/>
    </source>
</evidence>
<dbReference type="GO" id="GO:0035556">
    <property type="term" value="P:intracellular signal transduction"/>
    <property type="evidence" value="ECO:0007669"/>
    <property type="project" value="TreeGrafter"/>
</dbReference>
<comment type="caution">
    <text evidence="19">The sequence shown here is derived from an EMBL/GenBank/DDBJ whole genome shotgun (WGS) entry which is preliminary data.</text>
</comment>
<dbReference type="SUPFAM" id="SSF47986">
    <property type="entry name" value="DEATH domain"/>
    <property type="match status" value="1"/>
</dbReference>
<dbReference type="InterPro" id="IPR036770">
    <property type="entry name" value="Ankyrin_rpt-contain_sf"/>
</dbReference>
<dbReference type="GO" id="GO:0005524">
    <property type="term" value="F:ATP binding"/>
    <property type="evidence" value="ECO:0007669"/>
    <property type="project" value="UniProtKB-KW"/>
</dbReference>
<feature type="domain" description="Roc" evidence="18">
    <location>
        <begin position="788"/>
        <end position="1124"/>
    </location>
</feature>
<keyword evidence="5" id="KW-0808">Transferase</keyword>
<evidence type="ECO:0000259" key="17">
    <source>
        <dbReference type="PROSITE" id="PS50017"/>
    </source>
</evidence>
<dbReference type="GO" id="GO:0006915">
    <property type="term" value="P:apoptotic process"/>
    <property type="evidence" value="ECO:0007669"/>
    <property type="project" value="UniProtKB-KW"/>
</dbReference>
<evidence type="ECO:0000256" key="3">
    <source>
        <dbReference type="ARBA" id="ARBA00022527"/>
    </source>
</evidence>
<evidence type="ECO:0000256" key="10">
    <source>
        <dbReference type="ARBA" id="ARBA00022840"/>
    </source>
</evidence>
<evidence type="ECO:0000256" key="8">
    <source>
        <dbReference type="ARBA" id="ARBA00022741"/>
    </source>
</evidence>
<dbReference type="InterPro" id="IPR011009">
    <property type="entry name" value="Kinase-like_dom_sf"/>
</dbReference>
<name>A0AAD8Z3P0_9TELE</name>
<feature type="repeat" description="ANK" evidence="14">
    <location>
        <begin position="666"/>
        <end position="698"/>
    </location>
</feature>
<evidence type="ECO:0000256" key="13">
    <source>
        <dbReference type="ARBA" id="ARBA00060827"/>
    </source>
</evidence>
<dbReference type="PANTHER" id="PTHR24342">
    <property type="entry name" value="SERINE/THREONINE-PROTEIN KINASE 17"/>
    <property type="match status" value="1"/>
</dbReference>
<feature type="repeat" description="ANK" evidence="14">
    <location>
        <begin position="716"/>
        <end position="748"/>
    </location>
</feature>
<dbReference type="Gene3D" id="1.10.510.10">
    <property type="entry name" value="Transferase(Phosphotransferase) domain 1"/>
    <property type="match status" value="1"/>
</dbReference>
<dbReference type="GO" id="GO:0005634">
    <property type="term" value="C:nucleus"/>
    <property type="evidence" value="ECO:0007669"/>
    <property type="project" value="TreeGrafter"/>
</dbReference>
<dbReference type="Gene3D" id="1.10.533.10">
    <property type="entry name" value="Death Domain, Fas"/>
    <property type="match status" value="1"/>
</dbReference>
<evidence type="ECO:0000313" key="20">
    <source>
        <dbReference type="Proteomes" id="UP001239994"/>
    </source>
</evidence>
<evidence type="ECO:0000256" key="9">
    <source>
        <dbReference type="ARBA" id="ARBA00022777"/>
    </source>
</evidence>
<feature type="repeat" description="ANK" evidence="14">
    <location>
        <begin position="633"/>
        <end position="665"/>
    </location>
</feature>
<feature type="domain" description="Death" evidence="17">
    <location>
        <begin position="1492"/>
        <end position="1571"/>
    </location>
</feature>
<keyword evidence="8" id="KW-0547">Nucleotide-binding</keyword>
<dbReference type="PROSITE" id="PS50088">
    <property type="entry name" value="ANK_REPEAT"/>
    <property type="match status" value="7"/>
</dbReference>
<dbReference type="Gene3D" id="1.20.5.460">
    <property type="entry name" value="Single helix bin"/>
    <property type="match status" value="1"/>
</dbReference>
<dbReference type="FunFam" id="1.20.5.460:FF:000003">
    <property type="entry name" value="Death-associated protein kinase 1"/>
    <property type="match status" value="1"/>
</dbReference>
<dbReference type="Proteomes" id="UP001239994">
    <property type="component" value="Unassembled WGS sequence"/>
</dbReference>
<dbReference type="PROSITE" id="PS50011">
    <property type="entry name" value="PROTEIN_KINASE_DOM"/>
    <property type="match status" value="1"/>
</dbReference>
<dbReference type="InterPro" id="IPR011029">
    <property type="entry name" value="DEATH-like_dom_sf"/>
</dbReference>
<keyword evidence="10" id="KW-0067">ATP-binding</keyword>
<evidence type="ECO:0000256" key="15">
    <source>
        <dbReference type="SAM" id="MobiDB-lite"/>
    </source>
</evidence>
<dbReference type="FunFam" id="1.25.40.20:FF:000832">
    <property type="entry name" value="Death-associated protein kinase 1"/>
    <property type="match status" value="1"/>
</dbReference>
<keyword evidence="3" id="KW-0723">Serine/threonine-protein kinase</keyword>
<evidence type="ECO:0000256" key="11">
    <source>
        <dbReference type="ARBA" id="ARBA00047899"/>
    </source>
</evidence>
<evidence type="ECO:0000256" key="1">
    <source>
        <dbReference type="ARBA" id="ARBA00001946"/>
    </source>
</evidence>
<dbReference type="InterPro" id="IPR008271">
    <property type="entry name" value="Ser/Thr_kinase_AS"/>
</dbReference>
<evidence type="ECO:0000256" key="7">
    <source>
        <dbReference type="ARBA" id="ARBA00022737"/>
    </source>
</evidence>
<dbReference type="Gene3D" id="1.25.40.20">
    <property type="entry name" value="Ankyrin repeat-containing domain"/>
    <property type="match status" value="3"/>
</dbReference>